<reference evidence="3 4" key="1">
    <citation type="submission" date="2017-04" db="EMBL/GenBank/DDBJ databases">
        <title>The new phylogeny of genus Mycobacterium.</title>
        <authorList>
            <person name="Tortoli E."/>
            <person name="Trovato A."/>
            <person name="Cirillo D.M."/>
        </authorList>
    </citation>
    <scope>NUCLEOTIDE SEQUENCE [LARGE SCALE GENOMIC DNA]</scope>
    <source>
        <strain evidence="3 4">DSM 45247</strain>
    </source>
</reference>
<dbReference type="AlphaFoldDB" id="A0A1X2LEZ8"/>
<dbReference type="Pfam" id="PF01494">
    <property type="entry name" value="FAD_binding_3"/>
    <property type="match status" value="1"/>
</dbReference>
<proteinExistence type="predicted"/>
<dbReference type="OrthoDB" id="9790035at2"/>
<gene>
    <name evidence="3" type="ORF">B8W69_01895</name>
</gene>
<dbReference type="Gene3D" id="3.50.50.60">
    <property type="entry name" value="FAD/NAD(P)-binding domain"/>
    <property type="match status" value="1"/>
</dbReference>
<organism evidence="3 4">
    <name type="scientific">Mycolicibacterium vulneris</name>
    <dbReference type="NCBI Taxonomy" id="547163"/>
    <lineage>
        <taxon>Bacteria</taxon>
        <taxon>Bacillati</taxon>
        <taxon>Actinomycetota</taxon>
        <taxon>Actinomycetes</taxon>
        <taxon>Mycobacteriales</taxon>
        <taxon>Mycobacteriaceae</taxon>
        <taxon>Mycolicibacterium</taxon>
    </lineage>
</organism>
<evidence type="ECO:0000256" key="1">
    <source>
        <dbReference type="SAM" id="MobiDB-lite"/>
    </source>
</evidence>
<dbReference type="Proteomes" id="UP000242320">
    <property type="component" value="Unassembled WGS sequence"/>
</dbReference>
<comment type="caution">
    <text evidence="3">The sequence shown here is derived from an EMBL/GenBank/DDBJ whole genome shotgun (WGS) entry which is preliminary data.</text>
</comment>
<dbReference type="SUPFAM" id="SSF51905">
    <property type="entry name" value="FAD/NAD(P)-binding domain"/>
    <property type="match status" value="1"/>
</dbReference>
<feature type="domain" description="FAD-binding" evidence="2">
    <location>
        <begin position="8"/>
        <end position="347"/>
    </location>
</feature>
<dbReference type="InterPro" id="IPR036188">
    <property type="entry name" value="FAD/NAD-bd_sf"/>
</dbReference>
<dbReference type="GO" id="GO:0071949">
    <property type="term" value="F:FAD binding"/>
    <property type="evidence" value="ECO:0007669"/>
    <property type="project" value="InterPro"/>
</dbReference>
<protein>
    <submittedName>
        <fullName evidence="3">2-polyprenyl-6-methoxyphenol hydroxylase-like oxidoreductase</fullName>
    </submittedName>
</protein>
<dbReference type="PANTHER" id="PTHR43422:SF3">
    <property type="entry name" value="THIAMINE THIAZOLE SYNTHASE"/>
    <property type="match status" value="1"/>
</dbReference>
<feature type="compositionally biased region" description="Basic and acidic residues" evidence="1">
    <location>
        <begin position="465"/>
        <end position="476"/>
    </location>
</feature>
<evidence type="ECO:0000313" key="3">
    <source>
        <dbReference type="EMBL" id="OSC32546.1"/>
    </source>
</evidence>
<name>A0A1X2LEZ8_9MYCO</name>
<dbReference type="RefSeq" id="WP_085288282.1">
    <property type="nucleotide sequence ID" value="NZ_NCXM01000001.1"/>
</dbReference>
<accession>A0A1X2LEZ8</accession>
<feature type="region of interest" description="Disordered" evidence="1">
    <location>
        <begin position="454"/>
        <end position="476"/>
    </location>
</feature>
<evidence type="ECO:0000313" key="4">
    <source>
        <dbReference type="Proteomes" id="UP000242320"/>
    </source>
</evidence>
<dbReference type="EMBL" id="NCXM01000001">
    <property type="protein sequence ID" value="OSC32546.1"/>
    <property type="molecule type" value="Genomic_DNA"/>
</dbReference>
<dbReference type="InterPro" id="IPR002938">
    <property type="entry name" value="FAD-bd"/>
</dbReference>
<keyword evidence="4" id="KW-1185">Reference proteome</keyword>
<evidence type="ECO:0000259" key="2">
    <source>
        <dbReference type="Pfam" id="PF01494"/>
    </source>
</evidence>
<dbReference type="PANTHER" id="PTHR43422">
    <property type="entry name" value="THIAMINE THIAZOLE SYNTHASE"/>
    <property type="match status" value="1"/>
</dbReference>
<sequence>MPELDERAVVLGASMAGLLAARVLADFFVTVTVVERDVLPDGPAIRRGVPQGRHVHVLLTRGAQILDELFPGFLNELVADGAPVWNDGELSKLHLSFGGHEMLRSGKIAREARALAVYMPSRPLLECLVRQRLQAIKNVTILDGHDAAELKSTADRNRVTGVRVVDRSSGAERELMADVVMNATGRGAHTSAFLKSLGYGRPVEDHIVMHTTYVSQLLRIPRGTLKEMLVDISPAPGRPTGMFLTGYENDTWMFTVFGMVGHEPPRDLAGMLSFAQDYCPAHLIAAVRAAEPIGEVAHHRTPSSRWRRYDKMPRLPDGLLVCGDAICSFNPIYGQGMTVAALEAAALRDCLRRGGTDLPRRYFRSSAKPIGVAWQMVAGSDLTVPGVTGRRSRSMRVITRLVDWALAACESDPVVAVRFFRVNGLIDSPIRLLHPAFVYRVAVVNLRRRRGGGQPRQVEVAARGNSREARPDNLSR</sequence>